<dbReference type="GO" id="GO:0006351">
    <property type="term" value="P:DNA-templated transcription"/>
    <property type="evidence" value="ECO:0007669"/>
    <property type="project" value="InterPro"/>
</dbReference>
<evidence type="ECO:0000256" key="6">
    <source>
        <dbReference type="SAM" id="MobiDB-lite"/>
    </source>
</evidence>
<dbReference type="InterPro" id="IPR007219">
    <property type="entry name" value="XnlR_reg_dom"/>
</dbReference>
<dbReference type="AlphaFoldDB" id="A0A3N4MC73"/>
<dbReference type="EMBL" id="ML121532">
    <property type="protein sequence ID" value="RPB27025.1"/>
    <property type="molecule type" value="Genomic_DNA"/>
</dbReference>
<dbReference type="Pfam" id="PF04082">
    <property type="entry name" value="Fungal_trans"/>
    <property type="match status" value="1"/>
</dbReference>
<sequence length="429" mass="49071">MANLETHHPVLLFSLCAMAARFSPQYGDKEEEFAVQARQRILDNFDDQRLEVVQSLVLMGLHDFGTNNGHKAWMFAGMAVRLGSALNLHLEPKPEKGQTPIEKEVQRRTYWSYYLMDRLNSYGVARPFLIQDHDCHIQLPCDQDSFEEGRAVDTEHLRGKNPLFPNAGNKHMGTFAYLVRITSIWGDVLKYIHLSGFVTHDTKEKLPEFKPNAKFMKFVDRLKEWKASLPKSLRYSDENLRGQIKAGTVGTYIMMHVMFHTCAIYVYRYVMTVTIPERAQEFISQCIPKEYIVNSLRQMIVHADSVMQIMEHVWRRKQEAKKNGDQSVIVLAPFLGQAVSDACLIGIMRANRALSGAEAAEAQRKRVSLGIKWLKELKRYWRPIEAMYDKLRKSCKNFEKFNKPAKLALPESSSGTGSASVSPNLGLPL</sequence>
<keyword evidence="3" id="KW-0805">Transcription regulation</keyword>
<dbReference type="STRING" id="1051890.A0A3N4MC73"/>
<proteinExistence type="predicted"/>
<dbReference type="GO" id="GO:0008270">
    <property type="term" value="F:zinc ion binding"/>
    <property type="evidence" value="ECO:0007669"/>
    <property type="project" value="InterPro"/>
</dbReference>
<dbReference type="InterPro" id="IPR050815">
    <property type="entry name" value="TF_fung"/>
</dbReference>
<evidence type="ECO:0000256" key="3">
    <source>
        <dbReference type="ARBA" id="ARBA00023015"/>
    </source>
</evidence>
<dbReference type="GO" id="GO:0003677">
    <property type="term" value="F:DNA binding"/>
    <property type="evidence" value="ECO:0007669"/>
    <property type="project" value="InterPro"/>
</dbReference>
<keyword evidence="2" id="KW-0479">Metal-binding</keyword>
<feature type="compositionally biased region" description="Low complexity" evidence="6">
    <location>
        <begin position="412"/>
        <end position="422"/>
    </location>
</feature>
<dbReference type="CDD" id="cd12148">
    <property type="entry name" value="fungal_TF_MHR"/>
    <property type="match status" value="1"/>
</dbReference>
<feature type="domain" description="Xylanolytic transcriptional activator regulatory" evidence="7">
    <location>
        <begin position="72"/>
        <end position="146"/>
    </location>
</feature>
<evidence type="ECO:0000313" key="8">
    <source>
        <dbReference type="EMBL" id="RPB27025.1"/>
    </source>
</evidence>
<evidence type="ECO:0000256" key="4">
    <source>
        <dbReference type="ARBA" id="ARBA00023163"/>
    </source>
</evidence>
<accession>A0A3N4MC73</accession>
<reference evidence="8 9" key="1">
    <citation type="journal article" date="2018" name="Nat. Ecol. Evol.">
        <title>Pezizomycetes genomes reveal the molecular basis of ectomycorrhizal truffle lifestyle.</title>
        <authorList>
            <person name="Murat C."/>
            <person name="Payen T."/>
            <person name="Noel B."/>
            <person name="Kuo A."/>
            <person name="Morin E."/>
            <person name="Chen J."/>
            <person name="Kohler A."/>
            <person name="Krizsan K."/>
            <person name="Balestrini R."/>
            <person name="Da Silva C."/>
            <person name="Montanini B."/>
            <person name="Hainaut M."/>
            <person name="Levati E."/>
            <person name="Barry K.W."/>
            <person name="Belfiori B."/>
            <person name="Cichocki N."/>
            <person name="Clum A."/>
            <person name="Dockter R.B."/>
            <person name="Fauchery L."/>
            <person name="Guy J."/>
            <person name="Iotti M."/>
            <person name="Le Tacon F."/>
            <person name="Lindquist E.A."/>
            <person name="Lipzen A."/>
            <person name="Malagnac F."/>
            <person name="Mello A."/>
            <person name="Molinier V."/>
            <person name="Miyauchi S."/>
            <person name="Poulain J."/>
            <person name="Riccioni C."/>
            <person name="Rubini A."/>
            <person name="Sitrit Y."/>
            <person name="Splivallo R."/>
            <person name="Traeger S."/>
            <person name="Wang M."/>
            <person name="Zifcakova L."/>
            <person name="Wipf D."/>
            <person name="Zambonelli A."/>
            <person name="Paolocci F."/>
            <person name="Nowrousian M."/>
            <person name="Ottonello S."/>
            <person name="Baldrian P."/>
            <person name="Spatafora J.W."/>
            <person name="Henrissat B."/>
            <person name="Nagy L.G."/>
            <person name="Aury J.M."/>
            <person name="Wincker P."/>
            <person name="Grigoriev I.V."/>
            <person name="Bonfante P."/>
            <person name="Martin F.M."/>
        </authorList>
    </citation>
    <scope>NUCLEOTIDE SEQUENCE [LARGE SCALE GENOMIC DNA]</scope>
    <source>
        <strain evidence="8 9">ATCC MYA-4762</strain>
    </source>
</reference>
<dbReference type="PANTHER" id="PTHR47338">
    <property type="entry name" value="ZN(II)2CYS6 TRANSCRIPTION FACTOR (EUROFUNG)-RELATED"/>
    <property type="match status" value="1"/>
</dbReference>
<dbReference type="Proteomes" id="UP000267821">
    <property type="component" value="Unassembled WGS sequence"/>
</dbReference>
<gene>
    <name evidence="8" type="ORF">L211DRAFT_779917</name>
</gene>
<comment type="subcellular location">
    <subcellularLocation>
        <location evidence="1">Nucleus</location>
    </subcellularLocation>
</comment>
<evidence type="ECO:0000256" key="2">
    <source>
        <dbReference type="ARBA" id="ARBA00022723"/>
    </source>
</evidence>
<keyword evidence="4" id="KW-0804">Transcription</keyword>
<evidence type="ECO:0000256" key="1">
    <source>
        <dbReference type="ARBA" id="ARBA00004123"/>
    </source>
</evidence>
<evidence type="ECO:0000256" key="5">
    <source>
        <dbReference type="ARBA" id="ARBA00023242"/>
    </source>
</evidence>
<keyword evidence="5" id="KW-0539">Nucleus</keyword>
<protein>
    <recommendedName>
        <fullName evidence="7">Xylanolytic transcriptional activator regulatory domain-containing protein</fullName>
    </recommendedName>
</protein>
<dbReference type="GO" id="GO:0000981">
    <property type="term" value="F:DNA-binding transcription factor activity, RNA polymerase II-specific"/>
    <property type="evidence" value="ECO:0007669"/>
    <property type="project" value="InterPro"/>
</dbReference>
<name>A0A3N4MC73_9PEZI</name>
<dbReference type="OrthoDB" id="2154091at2759"/>
<dbReference type="GO" id="GO:0005634">
    <property type="term" value="C:nucleus"/>
    <property type="evidence" value="ECO:0007669"/>
    <property type="project" value="UniProtKB-SubCell"/>
</dbReference>
<dbReference type="SMART" id="SM00906">
    <property type="entry name" value="Fungal_trans"/>
    <property type="match status" value="1"/>
</dbReference>
<feature type="non-terminal residue" evidence="8">
    <location>
        <position position="429"/>
    </location>
</feature>
<evidence type="ECO:0000313" key="9">
    <source>
        <dbReference type="Proteomes" id="UP000267821"/>
    </source>
</evidence>
<dbReference type="InParanoid" id="A0A3N4MC73"/>
<dbReference type="PANTHER" id="PTHR47338:SF27">
    <property type="entry name" value="ZN(II)2CYS6 TRANSCRIPTION FACTOR (EUROFUNG)"/>
    <property type="match status" value="1"/>
</dbReference>
<feature type="region of interest" description="Disordered" evidence="6">
    <location>
        <begin position="409"/>
        <end position="429"/>
    </location>
</feature>
<keyword evidence="9" id="KW-1185">Reference proteome</keyword>
<organism evidence="8 9">
    <name type="scientific">Terfezia boudieri ATCC MYA-4762</name>
    <dbReference type="NCBI Taxonomy" id="1051890"/>
    <lineage>
        <taxon>Eukaryota</taxon>
        <taxon>Fungi</taxon>
        <taxon>Dikarya</taxon>
        <taxon>Ascomycota</taxon>
        <taxon>Pezizomycotina</taxon>
        <taxon>Pezizomycetes</taxon>
        <taxon>Pezizales</taxon>
        <taxon>Pezizaceae</taxon>
        <taxon>Terfezia</taxon>
    </lineage>
</organism>
<evidence type="ECO:0000259" key="7">
    <source>
        <dbReference type="SMART" id="SM00906"/>
    </source>
</evidence>